<dbReference type="InterPro" id="IPR050697">
    <property type="entry name" value="Adenylyl/Guanylyl_Cyclase_3/4"/>
</dbReference>
<dbReference type="InterPro" id="IPR011990">
    <property type="entry name" value="TPR-like_helical_dom_sf"/>
</dbReference>
<dbReference type="SUPFAM" id="SSF55073">
    <property type="entry name" value="Nucleotide cyclase"/>
    <property type="match status" value="1"/>
</dbReference>
<dbReference type="PANTHER" id="PTHR43081:SF19">
    <property type="entry name" value="PH-SENSITIVE ADENYLATE CYCLASE RV1264"/>
    <property type="match status" value="1"/>
</dbReference>
<evidence type="ECO:0000259" key="2">
    <source>
        <dbReference type="PROSITE" id="PS50125"/>
    </source>
</evidence>
<dbReference type="SUPFAM" id="SSF48452">
    <property type="entry name" value="TPR-like"/>
    <property type="match status" value="1"/>
</dbReference>
<sequence>MAKDRVKRRLAAIMATDIVGYSRLIEIDEMDTLGSIKRLQASIFRPTISTHGGQIMKLMGDGALVMFNSAVDAVNCGVSLQNDITLDQRQISPDRRMIFRIGINLADVVVEGNDLFGDGVNIAARLEALAQPGGICISDTVQRQLAGKSGLAFEDGGEVSLKNIARPVRVWHWMDSPTVGPASLPITDRPSIAVLPFEDLNGRPDETFFSDGITEDIITGLARFRSLSVIAANSSFNFRGKPTSLKEIGRQLGVAFIVEGSIRRVDQRIRVTAQLIEAATGSHLWAERFDRSLTDVFAVQDEVAKMIVSTLVGRIEEVKFQQSLRKPTVSLAAYEYYLRGVAHLRGYADDDNQQACHMLEAAVERDPRFALAYAYLALSRVALHGYADAPAEVLDDAFAIARKAVALDGQESVCHRLLALVCVFRREFDIAERHFRRAYQLNPNDANGLVQMGGLLARRGRLDEGLEWINEGMRLNPFPPSWYEAALANVLYLLERYDEAALALSELPNPGPYTHARLAACYAQAHRLSEAHSEVALVLRERPNFSTADFLKRVVVLECPDHRELLRQGLLKAGLPE</sequence>
<evidence type="ECO:0000313" key="3">
    <source>
        <dbReference type="EMBL" id="PIO45816.1"/>
    </source>
</evidence>
<dbReference type="Pfam" id="PF00211">
    <property type="entry name" value="Guanylate_cyc"/>
    <property type="match status" value="1"/>
</dbReference>
<dbReference type="AlphaFoldDB" id="A0A2N9W248"/>
<feature type="domain" description="Guanylate cyclase" evidence="2">
    <location>
        <begin position="12"/>
        <end position="127"/>
    </location>
</feature>
<dbReference type="CDD" id="cd07302">
    <property type="entry name" value="CHD"/>
    <property type="match status" value="1"/>
</dbReference>
<dbReference type="Gene3D" id="3.40.50.10070">
    <property type="entry name" value="TolB, N-terminal domain"/>
    <property type="match status" value="1"/>
</dbReference>
<evidence type="ECO:0000256" key="1">
    <source>
        <dbReference type="PROSITE-ProRule" id="PRU00339"/>
    </source>
</evidence>
<dbReference type="Gene3D" id="1.25.40.10">
    <property type="entry name" value="Tetratricopeptide repeat domain"/>
    <property type="match status" value="1"/>
</dbReference>
<comment type="caution">
    <text evidence="3">The sequence shown here is derived from an EMBL/GenBank/DDBJ whole genome shotgun (WGS) entry which is preliminary data.</text>
</comment>
<dbReference type="PANTHER" id="PTHR43081">
    <property type="entry name" value="ADENYLATE CYCLASE, TERMINAL-DIFFERENTIATION SPECIFIC-RELATED"/>
    <property type="match status" value="1"/>
</dbReference>
<keyword evidence="4" id="KW-1185">Reference proteome</keyword>
<feature type="repeat" description="TPR" evidence="1">
    <location>
        <begin position="412"/>
        <end position="445"/>
    </location>
</feature>
<dbReference type="Proteomes" id="UP000232163">
    <property type="component" value="Unassembled WGS sequence"/>
</dbReference>
<organism evidence="3 4">
    <name type="scientific">Phyllobacterium zundukense</name>
    <dbReference type="NCBI Taxonomy" id="1867719"/>
    <lineage>
        <taxon>Bacteria</taxon>
        <taxon>Pseudomonadati</taxon>
        <taxon>Pseudomonadota</taxon>
        <taxon>Alphaproteobacteria</taxon>
        <taxon>Hyphomicrobiales</taxon>
        <taxon>Phyllobacteriaceae</taxon>
        <taxon>Phyllobacterium</taxon>
    </lineage>
</organism>
<dbReference type="SMART" id="SM00028">
    <property type="entry name" value="TPR"/>
    <property type="match status" value="4"/>
</dbReference>
<dbReference type="Gene3D" id="3.30.70.1230">
    <property type="entry name" value="Nucleotide cyclase"/>
    <property type="match status" value="1"/>
</dbReference>
<name>A0A2N9W248_9HYPH</name>
<dbReference type="RefSeq" id="WP_099998539.1">
    <property type="nucleotide sequence ID" value="NZ_CP017940.1"/>
</dbReference>
<gene>
    <name evidence="3" type="ORF">B5P45_04545</name>
</gene>
<dbReference type="InterPro" id="IPR019734">
    <property type="entry name" value="TPR_rpt"/>
</dbReference>
<accession>A0A2N9W248</accession>
<reference evidence="3 4" key="1">
    <citation type="journal article" date="2017" name="Int J Environ Stud">
        <title>Does the Miocene-Pliocene relict legume Oxytropis triphylla form nitrogen-fixing nodules with a combination of bacterial strains?</title>
        <authorList>
            <person name="Safronova V."/>
            <person name="Belimov A."/>
            <person name="Sazanova A."/>
            <person name="Kuznetsova I."/>
            <person name="Popova J."/>
            <person name="Andronov E."/>
            <person name="Verkhozina A."/>
            <person name="Tikhonovich I."/>
        </authorList>
    </citation>
    <scope>NUCLEOTIDE SEQUENCE [LARGE SCALE GENOMIC DNA]</scope>
    <source>
        <strain evidence="3 4">Tri-38</strain>
    </source>
</reference>
<dbReference type="PROSITE" id="PS50125">
    <property type="entry name" value="GUANYLATE_CYCLASE_2"/>
    <property type="match status" value="1"/>
</dbReference>
<keyword evidence="1" id="KW-0802">TPR repeat</keyword>
<dbReference type="KEGG" id="pht:BLM14_05885"/>
<dbReference type="InterPro" id="IPR001054">
    <property type="entry name" value="A/G_cyclase"/>
</dbReference>
<dbReference type="PROSITE" id="PS50005">
    <property type="entry name" value="TPR"/>
    <property type="match status" value="1"/>
</dbReference>
<dbReference type="EMBL" id="MZMT01000014">
    <property type="protein sequence ID" value="PIO45816.1"/>
    <property type="molecule type" value="Genomic_DNA"/>
</dbReference>
<protein>
    <submittedName>
        <fullName evidence="3">Adenylate class-3/4/guanylyl cyclase</fullName>
    </submittedName>
</protein>
<dbReference type="GO" id="GO:0035556">
    <property type="term" value="P:intracellular signal transduction"/>
    <property type="evidence" value="ECO:0007669"/>
    <property type="project" value="InterPro"/>
</dbReference>
<evidence type="ECO:0000313" key="4">
    <source>
        <dbReference type="Proteomes" id="UP000232163"/>
    </source>
</evidence>
<dbReference type="GO" id="GO:0006171">
    <property type="term" value="P:cAMP biosynthetic process"/>
    <property type="evidence" value="ECO:0007669"/>
    <property type="project" value="TreeGrafter"/>
</dbReference>
<dbReference type="InterPro" id="IPR029787">
    <property type="entry name" value="Nucleotide_cyclase"/>
</dbReference>
<dbReference type="OrthoDB" id="7318636at2"/>
<proteinExistence type="predicted"/>
<dbReference type="GO" id="GO:0004016">
    <property type="term" value="F:adenylate cyclase activity"/>
    <property type="evidence" value="ECO:0007669"/>
    <property type="project" value="UniProtKB-ARBA"/>
</dbReference>